<dbReference type="Proteomes" id="UP000805193">
    <property type="component" value="Unassembled WGS sequence"/>
</dbReference>
<accession>A0AC60NRG6</accession>
<evidence type="ECO:0000313" key="2">
    <source>
        <dbReference type="Proteomes" id="UP000805193"/>
    </source>
</evidence>
<protein>
    <submittedName>
        <fullName evidence="1">Uncharacterized protein</fullName>
    </submittedName>
</protein>
<reference evidence="1 2" key="1">
    <citation type="journal article" date="2020" name="Cell">
        <title>Large-Scale Comparative Analyses of Tick Genomes Elucidate Their Genetic Diversity and Vector Capacities.</title>
        <authorList>
            <consortium name="Tick Genome and Microbiome Consortium (TIGMIC)"/>
            <person name="Jia N."/>
            <person name="Wang J."/>
            <person name="Shi W."/>
            <person name="Du L."/>
            <person name="Sun Y."/>
            <person name="Zhan W."/>
            <person name="Jiang J.F."/>
            <person name="Wang Q."/>
            <person name="Zhang B."/>
            <person name="Ji P."/>
            <person name="Bell-Sakyi L."/>
            <person name="Cui X.M."/>
            <person name="Yuan T.T."/>
            <person name="Jiang B.G."/>
            <person name="Yang W.F."/>
            <person name="Lam T.T."/>
            <person name="Chang Q.C."/>
            <person name="Ding S.J."/>
            <person name="Wang X.J."/>
            <person name="Zhu J.G."/>
            <person name="Ruan X.D."/>
            <person name="Zhao L."/>
            <person name="Wei J.T."/>
            <person name="Ye R.Z."/>
            <person name="Que T.C."/>
            <person name="Du C.H."/>
            <person name="Zhou Y.H."/>
            <person name="Cheng J.X."/>
            <person name="Dai P.F."/>
            <person name="Guo W.B."/>
            <person name="Han X.H."/>
            <person name="Huang E.J."/>
            <person name="Li L.F."/>
            <person name="Wei W."/>
            <person name="Gao Y.C."/>
            <person name="Liu J.Z."/>
            <person name="Shao H.Z."/>
            <person name="Wang X."/>
            <person name="Wang C.C."/>
            <person name="Yang T.C."/>
            <person name="Huo Q.B."/>
            <person name="Li W."/>
            <person name="Chen H.Y."/>
            <person name="Chen S.E."/>
            <person name="Zhou L.G."/>
            <person name="Ni X.B."/>
            <person name="Tian J.H."/>
            <person name="Sheng Y."/>
            <person name="Liu T."/>
            <person name="Pan Y.S."/>
            <person name="Xia L.Y."/>
            <person name="Li J."/>
            <person name="Zhao F."/>
            <person name="Cao W.C."/>
        </authorList>
    </citation>
    <scope>NUCLEOTIDE SEQUENCE [LARGE SCALE GENOMIC DNA]</scope>
    <source>
        <strain evidence="1">Iper-2018</strain>
    </source>
</reference>
<name>A0AC60NRG6_IXOPE</name>
<keyword evidence="2" id="KW-1185">Reference proteome</keyword>
<evidence type="ECO:0000313" key="1">
    <source>
        <dbReference type="EMBL" id="KAG0409709.1"/>
    </source>
</evidence>
<sequence>MRNGRLARHASSSSRSSIAGSSGGGPAAAGPLGPADGRARISGAGRRPDPSDGPREIRRCGRRFVSGIVAEPSIRPRPTIAPAVGTPSLREGAPGGRACLPQGPFSVHAAHQGSRN</sequence>
<proteinExistence type="predicted"/>
<dbReference type="EMBL" id="JABSTQ010011602">
    <property type="protein sequence ID" value="KAG0409709.1"/>
    <property type="molecule type" value="Genomic_DNA"/>
</dbReference>
<organism evidence="1 2">
    <name type="scientific">Ixodes persulcatus</name>
    <name type="common">Taiga tick</name>
    <dbReference type="NCBI Taxonomy" id="34615"/>
    <lineage>
        <taxon>Eukaryota</taxon>
        <taxon>Metazoa</taxon>
        <taxon>Ecdysozoa</taxon>
        <taxon>Arthropoda</taxon>
        <taxon>Chelicerata</taxon>
        <taxon>Arachnida</taxon>
        <taxon>Acari</taxon>
        <taxon>Parasitiformes</taxon>
        <taxon>Ixodida</taxon>
        <taxon>Ixodoidea</taxon>
        <taxon>Ixodidae</taxon>
        <taxon>Ixodinae</taxon>
        <taxon>Ixodes</taxon>
    </lineage>
</organism>
<comment type="caution">
    <text evidence="1">The sequence shown here is derived from an EMBL/GenBank/DDBJ whole genome shotgun (WGS) entry which is preliminary data.</text>
</comment>
<gene>
    <name evidence="1" type="ORF">HPB47_013181</name>
</gene>